<organism evidence="1 2">
    <name type="scientific">Microbacterium sufflavum</name>
    <dbReference type="NCBI Taxonomy" id="2851649"/>
    <lineage>
        <taxon>Bacteria</taxon>
        <taxon>Bacillati</taxon>
        <taxon>Actinomycetota</taxon>
        <taxon>Actinomycetes</taxon>
        <taxon>Micrococcales</taxon>
        <taxon>Microbacteriaceae</taxon>
        <taxon>Microbacterium</taxon>
    </lineage>
</organism>
<dbReference type="PANTHER" id="PTHR43649:SF12">
    <property type="entry name" value="DIACETYLCHITOBIOSE BINDING PROTEIN DASA"/>
    <property type="match status" value="1"/>
</dbReference>
<accession>A0ABY4IBL7</accession>
<sequence length="443" mass="46426">MSENTTVSRRQLLQFAGLGAAGLLLAGCMPSGGGSGSTSPASSAGSAFGTGDFTATDFSFSSWSLTEEAAAPATRALLEGYTSAQKVGITEVSFPYNEYFKQLMLQVRGGQFTGAAHVDVAWLASLAALGKLEDVSALTKDRGYTASSLEATQLDGVQYAFPWTIGAIGLITNSELLDRAGISQFPTTVDDFESSLKKLKGLGGGLIPYAASTKAAQLKDILIWMQTFGSDLVKDGEVTIGDDASIEAVSWYKSLYDQGLIAADVDRFDARSLFAQGRAAIYDDAPVGRGSVTKDSPDPDLASKLVPESRPVLKKGDTPRALVWGGAIAIVGGGEGDSARTAADFGQWATSDLDAVLGDYELRGLPPVTEEAQTSEVVSSDAFGARFAEKITATATTNPFWQFPQYAQIETAIADRVQAVLVGQQSAKDAMSQAGDEAQKLLG</sequence>
<protein>
    <submittedName>
        <fullName evidence="1">Extracellular solute-binding protein</fullName>
    </submittedName>
</protein>
<keyword evidence="2" id="KW-1185">Reference proteome</keyword>
<dbReference type="SUPFAM" id="SSF53850">
    <property type="entry name" value="Periplasmic binding protein-like II"/>
    <property type="match status" value="1"/>
</dbReference>
<evidence type="ECO:0000313" key="1">
    <source>
        <dbReference type="EMBL" id="UPL10143.1"/>
    </source>
</evidence>
<dbReference type="Proteomes" id="UP000831467">
    <property type="component" value="Chromosome"/>
</dbReference>
<dbReference type="InterPro" id="IPR006311">
    <property type="entry name" value="TAT_signal"/>
</dbReference>
<dbReference type="InterPro" id="IPR050490">
    <property type="entry name" value="Bact_solute-bd_prot1"/>
</dbReference>
<dbReference type="Gene3D" id="3.40.190.10">
    <property type="entry name" value="Periplasmic binding protein-like II"/>
    <property type="match status" value="1"/>
</dbReference>
<name>A0ABY4IBL7_9MICO</name>
<proteinExistence type="predicted"/>
<evidence type="ECO:0000313" key="2">
    <source>
        <dbReference type="Proteomes" id="UP000831467"/>
    </source>
</evidence>
<gene>
    <name evidence="1" type="ORF">KV394_03020</name>
</gene>
<reference evidence="1 2" key="1">
    <citation type="submission" date="2021-06" db="EMBL/GenBank/DDBJ databases">
        <title>Genome-based taxonomic framework of Microbacterium strains isolated from marine environment, the description of four new species and reclassification of four preexisting species.</title>
        <authorList>
            <person name="Lee S.D."/>
            <person name="Kim S.-M."/>
            <person name="Byeon Y.-S."/>
            <person name="Yang H.L."/>
            <person name="Kim I.S."/>
        </authorList>
    </citation>
    <scope>NUCLEOTIDE SEQUENCE [LARGE SCALE GENOMIC DNA]</scope>
    <source>
        <strain evidence="1 2">SSW1-51</strain>
    </source>
</reference>
<dbReference type="PROSITE" id="PS51318">
    <property type="entry name" value="TAT"/>
    <property type="match status" value="1"/>
</dbReference>
<dbReference type="RefSeq" id="WP_247982271.1">
    <property type="nucleotide sequence ID" value="NZ_CP078076.1"/>
</dbReference>
<dbReference type="EMBL" id="CP078076">
    <property type="protein sequence ID" value="UPL10143.1"/>
    <property type="molecule type" value="Genomic_DNA"/>
</dbReference>
<dbReference type="PANTHER" id="PTHR43649">
    <property type="entry name" value="ARABINOSE-BINDING PROTEIN-RELATED"/>
    <property type="match status" value="1"/>
</dbReference>